<dbReference type="InterPro" id="IPR044005">
    <property type="entry name" value="DZR_2"/>
</dbReference>
<dbReference type="CDD" id="cd06223">
    <property type="entry name" value="PRTases_typeI"/>
    <property type="match status" value="1"/>
</dbReference>
<feature type="domain" description="Phosphoribosyltransferase" evidence="2">
    <location>
        <begin position="180"/>
        <end position="232"/>
    </location>
</feature>
<evidence type="ECO:0000313" key="5">
    <source>
        <dbReference type="Proteomes" id="UP000199630"/>
    </source>
</evidence>
<accession>A0A1I3SQ93</accession>
<keyword evidence="5" id="KW-1185">Reference proteome</keyword>
<dbReference type="EMBL" id="FORH01000004">
    <property type="protein sequence ID" value="SFJ59576.1"/>
    <property type="molecule type" value="Genomic_DNA"/>
</dbReference>
<feature type="domain" description="Double zinc ribbon" evidence="3">
    <location>
        <begin position="4"/>
        <end position="63"/>
    </location>
</feature>
<gene>
    <name evidence="4" type="ORF">SAMN04487991_2513</name>
</gene>
<dbReference type="AlphaFoldDB" id="A0A1I3SQ93"/>
<comment type="similarity">
    <text evidence="1">Belongs to the ComF/GntX family.</text>
</comment>
<dbReference type="Proteomes" id="UP000199630">
    <property type="component" value="Unassembled WGS sequence"/>
</dbReference>
<dbReference type="InterPro" id="IPR051910">
    <property type="entry name" value="ComF/GntX_DNA_util-trans"/>
</dbReference>
<organism evidence="4 5">
    <name type="scientific">Celeribacter neptunius</name>
    <dbReference type="NCBI Taxonomy" id="588602"/>
    <lineage>
        <taxon>Bacteria</taxon>
        <taxon>Pseudomonadati</taxon>
        <taxon>Pseudomonadota</taxon>
        <taxon>Alphaproteobacteria</taxon>
        <taxon>Rhodobacterales</taxon>
        <taxon>Roseobacteraceae</taxon>
        <taxon>Celeribacter</taxon>
    </lineage>
</organism>
<dbReference type="OrthoDB" id="9779910at2"/>
<dbReference type="Pfam" id="PF18912">
    <property type="entry name" value="DZR_2"/>
    <property type="match status" value="1"/>
</dbReference>
<dbReference type="Gene3D" id="3.40.50.2020">
    <property type="match status" value="1"/>
</dbReference>
<dbReference type="InterPro" id="IPR000836">
    <property type="entry name" value="PRTase_dom"/>
</dbReference>
<dbReference type="Pfam" id="PF00156">
    <property type="entry name" value="Pribosyltran"/>
    <property type="match status" value="1"/>
</dbReference>
<dbReference type="PANTHER" id="PTHR47505:SF1">
    <property type="entry name" value="DNA UTILIZATION PROTEIN YHGH"/>
    <property type="match status" value="1"/>
</dbReference>
<evidence type="ECO:0000259" key="2">
    <source>
        <dbReference type="Pfam" id="PF00156"/>
    </source>
</evidence>
<dbReference type="InterPro" id="IPR029057">
    <property type="entry name" value="PRTase-like"/>
</dbReference>
<dbReference type="PANTHER" id="PTHR47505">
    <property type="entry name" value="DNA UTILIZATION PROTEIN YHGH"/>
    <property type="match status" value="1"/>
</dbReference>
<reference evidence="5" key="1">
    <citation type="submission" date="2016-10" db="EMBL/GenBank/DDBJ databases">
        <authorList>
            <person name="Varghese N."/>
            <person name="Submissions S."/>
        </authorList>
    </citation>
    <scope>NUCLEOTIDE SEQUENCE [LARGE SCALE GENOMIC DNA]</scope>
    <source>
        <strain evidence="5">DSM 26471</strain>
    </source>
</reference>
<name>A0A1I3SQ93_9RHOB</name>
<sequence length="237" mass="25914">MQRLLKLVYPAQCLTCDEMIEVERGLCPTCWADTPFIIDPPCDACGRPLIGDAEEGDLCDDCRTHPRVWTRGRAVMLYAGNGRSIVLRFKHGDRTDLAYAAGQWLADAAAPLITADMVVAPVPLHWRRILFRRYNQAALLAARLAKLHHLTYVPDLLRRANATRKLDGMTAAQRAKTVTGAIRLSGRRAGDIEGRRVLLIDDVMTTGATLTQCAEACLAGGAAGVDVAVLARVDRKP</sequence>
<protein>
    <submittedName>
        <fullName evidence="4">ComF family protein</fullName>
    </submittedName>
</protein>
<evidence type="ECO:0000256" key="1">
    <source>
        <dbReference type="ARBA" id="ARBA00008007"/>
    </source>
</evidence>
<proteinExistence type="inferred from homology"/>
<dbReference type="STRING" id="588602.SAMN04487991_2513"/>
<evidence type="ECO:0000313" key="4">
    <source>
        <dbReference type="EMBL" id="SFJ59576.1"/>
    </source>
</evidence>
<evidence type="ECO:0000259" key="3">
    <source>
        <dbReference type="Pfam" id="PF18912"/>
    </source>
</evidence>
<dbReference type="SUPFAM" id="SSF53271">
    <property type="entry name" value="PRTase-like"/>
    <property type="match status" value="1"/>
</dbReference>
<dbReference type="RefSeq" id="WP_090061033.1">
    <property type="nucleotide sequence ID" value="NZ_FORH01000004.1"/>
</dbReference>